<evidence type="ECO:0000313" key="6">
    <source>
        <dbReference type="Proteomes" id="UP000284375"/>
    </source>
</evidence>
<keyword evidence="1" id="KW-0853">WD repeat</keyword>
<evidence type="ECO:0008006" key="7">
    <source>
        <dbReference type="Google" id="ProtNLM"/>
    </source>
</evidence>
<evidence type="ECO:0000256" key="3">
    <source>
        <dbReference type="ARBA" id="ARBA00043952"/>
    </source>
</evidence>
<gene>
    <name evidence="5" type="ORF">VSDG_08332</name>
</gene>
<dbReference type="SUPFAM" id="SSF50978">
    <property type="entry name" value="WD40 repeat-like"/>
    <property type="match status" value="1"/>
</dbReference>
<comment type="pathway">
    <text evidence="3">Protein modification.</text>
</comment>
<dbReference type="AlphaFoldDB" id="A0A423VI73"/>
<comment type="caution">
    <text evidence="5">The sequence shown here is derived from an EMBL/GenBank/DDBJ whole genome shotgun (WGS) entry which is preliminary data.</text>
</comment>
<dbReference type="InterPro" id="IPR036322">
    <property type="entry name" value="WD40_repeat_dom_sf"/>
</dbReference>
<dbReference type="InterPro" id="IPR015943">
    <property type="entry name" value="WD40/YVTN_repeat-like_dom_sf"/>
</dbReference>
<feature type="compositionally biased region" description="Acidic residues" evidence="4">
    <location>
        <begin position="53"/>
        <end position="70"/>
    </location>
</feature>
<sequence>MDSLAERISSIDMIISSSQSMVLDLPPSCIEFCPAHPSYFLVGTYNLQKEEDGGVDEEGLKDEEESDVKEEEGQRSQSRTGSIIVFQLQDGKARRIQTIPQPSAVFDLHFAPQPDRGDICAAVSSTGTISLFRLCPETEAEVLRPFSSSGLRIQNSEEDTLLTYFAWHPTVPGLMAVNTASGKVIFVQINETYQEATALGSPIIEHTMEAWCVAFSDLWDESAESKKSSPLSTVFSGGDDSALILRPYWLSGDDSPDSTKSSTEDPGEDFDRDSDGDSDHSPVLFHLYDAKTIKGHEAGVTAILPLPLTLSDGSQIVLTGSYDDTLRAWAITPPHKNYGMLKTKKLAEENLGGGVWRLKVVEELSSFSGPGPWTVVVLASCMHAGARIVTIRVDADPQATLEIEVLARFEEHKSMNYGSDYSRDRGLRGLHFALSLLVSYTSPYRVPDIILKVAGILTVEGGIITIIEYFGLGVSTIS</sequence>
<dbReference type="Proteomes" id="UP000284375">
    <property type="component" value="Unassembled WGS sequence"/>
</dbReference>
<organism evidence="5 6">
    <name type="scientific">Cytospora chrysosperma</name>
    <name type="common">Cytospora canker fungus</name>
    <name type="synonym">Sphaeria chrysosperma</name>
    <dbReference type="NCBI Taxonomy" id="252740"/>
    <lineage>
        <taxon>Eukaryota</taxon>
        <taxon>Fungi</taxon>
        <taxon>Dikarya</taxon>
        <taxon>Ascomycota</taxon>
        <taxon>Pezizomycotina</taxon>
        <taxon>Sordariomycetes</taxon>
        <taxon>Sordariomycetidae</taxon>
        <taxon>Diaporthales</taxon>
        <taxon>Cytosporaceae</taxon>
        <taxon>Cytospora</taxon>
    </lineage>
</organism>
<dbReference type="GO" id="GO:0017183">
    <property type="term" value="P:protein histidyl modification to diphthamide"/>
    <property type="evidence" value="ECO:0007669"/>
    <property type="project" value="TreeGrafter"/>
</dbReference>
<dbReference type="PANTHER" id="PTHR46042">
    <property type="entry name" value="DIPHTHINE METHYLTRANSFERASE"/>
    <property type="match status" value="1"/>
</dbReference>
<evidence type="ECO:0000313" key="5">
    <source>
        <dbReference type="EMBL" id="ROV90693.1"/>
    </source>
</evidence>
<dbReference type="InterPro" id="IPR052415">
    <property type="entry name" value="Diphthine_MTase"/>
</dbReference>
<evidence type="ECO:0000256" key="1">
    <source>
        <dbReference type="ARBA" id="ARBA00022574"/>
    </source>
</evidence>
<dbReference type="OrthoDB" id="1930760at2759"/>
<feature type="region of interest" description="Disordered" evidence="4">
    <location>
        <begin position="250"/>
        <end position="278"/>
    </location>
</feature>
<keyword evidence="2" id="KW-0677">Repeat</keyword>
<dbReference type="EMBL" id="LJZO01000048">
    <property type="protein sequence ID" value="ROV90693.1"/>
    <property type="molecule type" value="Genomic_DNA"/>
</dbReference>
<keyword evidence="6" id="KW-1185">Reference proteome</keyword>
<proteinExistence type="predicted"/>
<dbReference type="Gene3D" id="2.130.10.10">
    <property type="entry name" value="YVTN repeat-like/Quinoprotein amine dehydrogenase"/>
    <property type="match status" value="1"/>
</dbReference>
<evidence type="ECO:0000256" key="2">
    <source>
        <dbReference type="ARBA" id="ARBA00022737"/>
    </source>
</evidence>
<protein>
    <recommendedName>
        <fullName evidence="7">Anaphase-promoting complex subunit 4 WD40 domain-containing protein</fullName>
    </recommendedName>
</protein>
<accession>A0A423VI73</accession>
<dbReference type="GO" id="GO:0061685">
    <property type="term" value="F:diphthine methylesterase activity"/>
    <property type="evidence" value="ECO:0007669"/>
    <property type="project" value="TreeGrafter"/>
</dbReference>
<feature type="region of interest" description="Disordered" evidence="4">
    <location>
        <begin position="51"/>
        <end position="80"/>
    </location>
</feature>
<dbReference type="PANTHER" id="PTHR46042:SF1">
    <property type="entry name" value="DIPHTHINE METHYLTRANSFERASE"/>
    <property type="match status" value="1"/>
</dbReference>
<dbReference type="STRING" id="252740.A0A423VI73"/>
<evidence type="ECO:0000256" key="4">
    <source>
        <dbReference type="SAM" id="MobiDB-lite"/>
    </source>
</evidence>
<name>A0A423VI73_CYTCH</name>
<reference evidence="5 6" key="1">
    <citation type="submission" date="2015-09" db="EMBL/GenBank/DDBJ databases">
        <title>Host preference determinants of Valsa canker pathogens revealed by comparative genomics.</title>
        <authorList>
            <person name="Yin Z."/>
            <person name="Huang L."/>
        </authorList>
    </citation>
    <scope>NUCLEOTIDE SEQUENCE [LARGE SCALE GENOMIC DNA]</scope>
    <source>
        <strain evidence="5 6">YSFL</strain>
    </source>
</reference>
<dbReference type="GO" id="GO:0005737">
    <property type="term" value="C:cytoplasm"/>
    <property type="evidence" value="ECO:0007669"/>
    <property type="project" value="TreeGrafter"/>
</dbReference>